<evidence type="ECO:0000256" key="2">
    <source>
        <dbReference type="ARBA" id="ARBA00007430"/>
    </source>
</evidence>
<feature type="transmembrane region" description="Helical" evidence="7">
    <location>
        <begin position="131"/>
        <end position="151"/>
    </location>
</feature>
<evidence type="ECO:0000256" key="6">
    <source>
        <dbReference type="ARBA" id="ARBA00023136"/>
    </source>
</evidence>
<dbReference type="InterPro" id="IPR050833">
    <property type="entry name" value="Poly_Biosynth_Transport"/>
</dbReference>
<keyword evidence="4 7" id="KW-0812">Transmembrane</keyword>
<feature type="transmembrane region" description="Helical" evidence="7">
    <location>
        <begin position="30"/>
        <end position="51"/>
    </location>
</feature>
<dbReference type="Proteomes" id="UP000437709">
    <property type="component" value="Unassembled WGS sequence"/>
</dbReference>
<proteinExistence type="inferred from homology"/>
<keyword evidence="9" id="KW-1185">Reference proteome</keyword>
<sequence>MSTPAAPLNSPVVVGRPEPRRERLRTATKWSFGLTLGKMAVTTGLSLYLAVLLGPEPFGVIAMALVFTGFIEMIQQQGLMPAIISRVELRREHADTAFWLVVGVGLAMTVIGIAVAPVWAVLNDLPQLGRVIQVLALGVPLTSTAIVHEALLRRELDFKSLALRGWISVAIGGVAGVVAAFLGLGVWALVAQQLAMTLSGTIAIWLVSSWRPHWRFSKQAASELWSYATRSASGSIGLFLGSRLDVILSGLFFGPVLVGLYRMGQRLATLTVDVTARSIQQVSLPGLSELRVDEEQFGTRLRSLQRLASSLTLPALGVLAGCAAGVERVLGSGWTGLALTIQLIAAAQATRSVTLLIGPALQSIGRPGTLSITVWVWTGLTAAALVGASFAGDGSLIGDLVALCGAIAFSTLAGSVFTLLVAFRVLPVRCIPFLSSCLPGAVGGVIGGSAAAGVLTISLDWPPLPHLALSGLAGIAVAAGAVFLMDARLRAIVVGRLRGLDKLHHKRDAFRAGSRTARL</sequence>
<keyword evidence="5 7" id="KW-1133">Transmembrane helix</keyword>
<feature type="transmembrane region" description="Helical" evidence="7">
    <location>
        <begin position="433"/>
        <end position="455"/>
    </location>
</feature>
<keyword evidence="6 7" id="KW-0472">Membrane</keyword>
<feature type="transmembrane region" description="Helical" evidence="7">
    <location>
        <begin position="163"/>
        <end position="184"/>
    </location>
</feature>
<dbReference type="CDD" id="cd13127">
    <property type="entry name" value="MATE_tuaB_like"/>
    <property type="match status" value="1"/>
</dbReference>
<evidence type="ECO:0000313" key="8">
    <source>
        <dbReference type="EMBL" id="MPV39152.1"/>
    </source>
</evidence>
<evidence type="ECO:0000256" key="1">
    <source>
        <dbReference type="ARBA" id="ARBA00004651"/>
    </source>
</evidence>
<comment type="caution">
    <text evidence="8">The sequence shown here is derived from an EMBL/GenBank/DDBJ whole genome shotgun (WGS) entry which is preliminary data.</text>
</comment>
<dbReference type="AlphaFoldDB" id="A0A6N7EL84"/>
<dbReference type="Pfam" id="PF13440">
    <property type="entry name" value="Polysacc_synt_3"/>
    <property type="match status" value="1"/>
</dbReference>
<evidence type="ECO:0000256" key="3">
    <source>
        <dbReference type="ARBA" id="ARBA00022475"/>
    </source>
</evidence>
<feature type="transmembrane region" description="Helical" evidence="7">
    <location>
        <begin position="467"/>
        <end position="487"/>
    </location>
</feature>
<comment type="similarity">
    <text evidence="2">Belongs to the polysaccharide synthase family.</text>
</comment>
<organism evidence="8 9">
    <name type="scientific">Georgenia subflava</name>
    <dbReference type="NCBI Taxonomy" id="1622177"/>
    <lineage>
        <taxon>Bacteria</taxon>
        <taxon>Bacillati</taxon>
        <taxon>Actinomycetota</taxon>
        <taxon>Actinomycetes</taxon>
        <taxon>Micrococcales</taxon>
        <taxon>Bogoriellaceae</taxon>
        <taxon>Georgenia</taxon>
    </lineage>
</organism>
<feature type="transmembrane region" description="Helical" evidence="7">
    <location>
        <begin position="369"/>
        <end position="388"/>
    </location>
</feature>
<dbReference type="EMBL" id="WHPC01000175">
    <property type="protein sequence ID" value="MPV39152.1"/>
    <property type="molecule type" value="Genomic_DNA"/>
</dbReference>
<accession>A0A6N7EL84</accession>
<keyword evidence="3" id="KW-1003">Cell membrane</keyword>
<comment type="subcellular location">
    <subcellularLocation>
        <location evidence="1">Cell membrane</location>
        <topology evidence="1">Multi-pass membrane protein</topology>
    </subcellularLocation>
</comment>
<dbReference type="OrthoDB" id="9770347at2"/>
<name>A0A6N7EL84_9MICO</name>
<feature type="transmembrane region" description="Helical" evidence="7">
    <location>
        <begin position="400"/>
        <end position="426"/>
    </location>
</feature>
<feature type="transmembrane region" description="Helical" evidence="7">
    <location>
        <begin position="57"/>
        <end position="75"/>
    </location>
</feature>
<feature type="transmembrane region" description="Helical" evidence="7">
    <location>
        <begin position="96"/>
        <end position="119"/>
    </location>
</feature>
<reference evidence="8 9" key="1">
    <citation type="submission" date="2019-10" db="EMBL/GenBank/DDBJ databases">
        <title>Georgenia wutianyii sp. nov. and Georgenia yuyongxinii sp. nov. isolated from plateau pika (Ochotona curzoniae) in the Qinghai-Tibet plateau of China.</title>
        <authorList>
            <person name="Tian Z."/>
        </authorList>
    </citation>
    <scope>NUCLEOTIDE SEQUENCE [LARGE SCALE GENOMIC DNA]</scope>
    <source>
        <strain evidence="8 9">JCM 19765</strain>
    </source>
</reference>
<evidence type="ECO:0000256" key="7">
    <source>
        <dbReference type="SAM" id="Phobius"/>
    </source>
</evidence>
<evidence type="ECO:0000256" key="5">
    <source>
        <dbReference type="ARBA" id="ARBA00022989"/>
    </source>
</evidence>
<dbReference type="PANTHER" id="PTHR30250:SF10">
    <property type="entry name" value="LIPOPOLYSACCHARIDE BIOSYNTHESIS PROTEIN WZXC"/>
    <property type="match status" value="1"/>
</dbReference>
<dbReference type="GO" id="GO:0005886">
    <property type="term" value="C:plasma membrane"/>
    <property type="evidence" value="ECO:0007669"/>
    <property type="project" value="UniProtKB-SubCell"/>
</dbReference>
<evidence type="ECO:0000313" key="9">
    <source>
        <dbReference type="Proteomes" id="UP000437709"/>
    </source>
</evidence>
<evidence type="ECO:0000256" key="4">
    <source>
        <dbReference type="ARBA" id="ARBA00022692"/>
    </source>
</evidence>
<dbReference type="PANTHER" id="PTHR30250">
    <property type="entry name" value="PST FAMILY PREDICTED COLANIC ACID TRANSPORTER"/>
    <property type="match status" value="1"/>
</dbReference>
<protein>
    <submittedName>
        <fullName evidence="8">Oligosaccharide flippase family protein</fullName>
    </submittedName>
</protein>
<gene>
    <name evidence="8" type="ORF">GB881_19290</name>
</gene>